<keyword evidence="1 7" id="KW-0444">Lipid biosynthesis</keyword>
<gene>
    <name evidence="7 9" type="primary">lpxD</name>
    <name evidence="9" type="ORF">SBA1_1510006</name>
</gene>
<evidence type="ECO:0000256" key="6">
    <source>
        <dbReference type="ARBA" id="ARBA00023315"/>
    </source>
</evidence>
<dbReference type="CDD" id="cd03352">
    <property type="entry name" value="LbH_LpxD"/>
    <property type="match status" value="1"/>
</dbReference>
<dbReference type="UniPathway" id="UPA00973"/>
<reference evidence="10" key="1">
    <citation type="submission" date="2018-02" db="EMBL/GenBank/DDBJ databases">
        <authorList>
            <person name="Hausmann B."/>
        </authorList>
    </citation>
    <scope>NUCLEOTIDE SEQUENCE [LARGE SCALE GENOMIC DNA]</scope>
    <source>
        <strain evidence="10">Peat soil MAG SbA1</strain>
    </source>
</reference>
<comment type="catalytic activity">
    <reaction evidence="7">
        <text>a UDP-3-O-[(3R)-3-hydroxyacyl]-alpha-D-glucosamine + a (3R)-hydroxyacyl-[ACP] = a UDP-2-N,3-O-bis[(3R)-3-hydroxyacyl]-alpha-D-glucosamine + holo-[ACP] + H(+)</text>
        <dbReference type="Rhea" id="RHEA:53836"/>
        <dbReference type="Rhea" id="RHEA-COMP:9685"/>
        <dbReference type="Rhea" id="RHEA-COMP:9945"/>
        <dbReference type="ChEBI" id="CHEBI:15378"/>
        <dbReference type="ChEBI" id="CHEBI:64479"/>
        <dbReference type="ChEBI" id="CHEBI:78827"/>
        <dbReference type="ChEBI" id="CHEBI:137740"/>
        <dbReference type="ChEBI" id="CHEBI:137748"/>
        <dbReference type="EC" id="2.3.1.191"/>
    </reaction>
</comment>
<dbReference type="GO" id="GO:0103118">
    <property type="term" value="F:UDP-3-O-[(3R)-3-hydroxyacyl]-glucosamine N-acyltransferase activity"/>
    <property type="evidence" value="ECO:0007669"/>
    <property type="project" value="UniProtKB-EC"/>
</dbReference>
<dbReference type="PANTHER" id="PTHR43378">
    <property type="entry name" value="UDP-3-O-ACYLGLUCOSAMINE N-ACYLTRANSFERASE"/>
    <property type="match status" value="1"/>
</dbReference>
<dbReference type="HAMAP" id="MF_00523">
    <property type="entry name" value="LpxD"/>
    <property type="match status" value="1"/>
</dbReference>
<protein>
    <recommendedName>
        <fullName evidence="7">UDP-3-O-acylglucosamine N-acyltransferase</fullName>
        <ecNumber evidence="7">2.3.1.191</ecNumber>
    </recommendedName>
</protein>
<dbReference type="Gene3D" id="2.160.10.10">
    <property type="entry name" value="Hexapeptide repeat proteins"/>
    <property type="match status" value="1"/>
</dbReference>
<evidence type="ECO:0000256" key="5">
    <source>
        <dbReference type="ARBA" id="ARBA00023098"/>
    </source>
</evidence>
<name>A0A2U3K9W4_9BACT</name>
<dbReference type="GO" id="GO:0016020">
    <property type="term" value="C:membrane"/>
    <property type="evidence" value="ECO:0007669"/>
    <property type="project" value="GOC"/>
</dbReference>
<evidence type="ECO:0000256" key="2">
    <source>
        <dbReference type="ARBA" id="ARBA00022556"/>
    </source>
</evidence>
<proteinExistence type="inferred from homology"/>
<dbReference type="AlphaFoldDB" id="A0A2U3K9W4"/>
<dbReference type="InterPro" id="IPR007691">
    <property type="entry name" value="LpxD"/>
</dbReference>
<evidence type="ECO:0000256" key="3">
    <source>
        <dbReference type="ARBA" id="ARBA00022679"/>
    </source>
</evidence>
<evidence type="ECO:0000256" key="1">
    <source>
        <dbReference type="ARBA" id="ARBA00022516"/>
    </source>
</evidence>
<accession>A0A2U3K9W4</accession>
<sequence length="346" mass="36103">MGGLITPRQAIPRALHEIAEAVGSRLIGDGRVAVSNVASIDSATEEDLVFVEDEKHLAAALQSKAGAVIAGEFAAAASCSKPLLISDHPKLAFARAARFLREGSPLEVGQQQGKIHATAVIHPSAVLGTGVCVGERAVIREQAHIGERTRIGAGCAIGAGVILGRDCEIYPNVTIYRGSTLGDRVIVHAGAVLGSDGFGYVRDRQTGHYEKFPQVGQLVIEDDVEIGANTTIDRGALDQTRIRRGAKIDNLVHVGHNCQIGEDVIIAAQTGLSGSIVIENGAVLGGQVGIGEHATIGEGVMLGGQGGVLPNKILRGKGVAFWGTPAQPLRQYLKQLATLARLAKKD</sequence>
<dbReference type="Gene3D" id="3.40.1390.10">
    <property type="entry name" value="MurE/MurF, N-terminal domain"/>
    <property type="match status" value="1"/>
</dbReference>
<feature type="domain" description="UDP-3-O-[3-hydroxymyristoyl] glucosamine N-acyltransferase non-repeat region" evidence="8">
    <location>
        <begin position="32"/>
        <end position="98"/>
    </location>
</feature>
<dbReference type="EMBL" id="OMOD01000059">
    <property type="protein sequence ID" value="SPF36439.1"/>
    <property type="molecule type" value="Genomic_DNA"/>
</dbReference>
<dbReference type="NCBIfam" id="NF002060">
    <property type="entry name" value="PRK00892.1"/>
    <property type="match status" value="1"/>
</dbReference>
<dbReference type="EC" id="2.3.1.191" evidence="7"/>
<comment type="subunit">
    <text evidence="7">Homotrimer.</text>
</comment>
<dbReference type="OrthoDB" id="9784739at2"/>
<feature type="active site" description="Proton acceptor" evidence="7">
    <location>
        <position position="256"/>
    </location>
</feature>
<dbReference type="InterPro" id="IPR011004">
    <property type="entry name" value="Trimer_LpxA-like_sf"/>
</dbReference>
<evidence type="ECO:0000313" key="10">
    <source>
        <dbReference type="Proteomes" id="UP000238701"/>
    </source>
</evidence>
<keyword evidence="6 7" id="KW-0012">Acyltransferase</keyword>
<dbReference type="SUPFAM" id="SSF51161">
    <property type="entry name" value="Trimeric LpxA-like enzymes"/>
    <property type="match status" value="1"/>
</dbReference>
<dbReference type="Pfam" id="PF04613">
    <property type="entry name" value="LpxD"/>
    <property type="match status" value="1"/>
</dbReference>
<organism evidence="9 10">
    <name type="scientific">Candidatus Sulfotelmatobacter kueseliae</name>
    <dbReference type="NCBI Taxonomy" id="2042962"/>
    <lineage>
        <taxon>Bacteria</taxon>
        <taxon>Pseudomonadati</taxon>
        <taxon>Acidobacteriota</taxon>
        <taxon>Terriglobia</taxon>
        <taxon>Terriglobales</taxon>
        <taxon>Candidatus Korobacteraceae</taxon>
        <taxon>Candidatus Sulfotelmatobacter</taxon>
    </lineage>
</organism>
<dbReference type="Proteomes" id="UP000238701">
    <property type="component" value="Unassembled WGS sequence"/>
</dbReference>
<dbReference type="InterPro" id="IPR020573">
    <property type="entry name" value="UDP_GlcNAc_AcTrfase_non-rep"/>
</dbReference>
<dbReference type="PANTHER" id="PTHR43378:SF2">
    <property type="entry name" value="UDP-3-O-ACYLGLUCOSAMINE N-ACYLTRANSFERASE 1, MITOCHONDRIAL-RELATED"/>
    <property type="match status" value="1"/>
</dbReference>
<evidence type="ECO:0000256" key="4">
    <source>
        <dbReference type="ARBA" id="ARBA00022737"/>
    </source>
</evidence>
<evidence type="ECO:0000313" key="9">
    <source>
        <dbReference type="EMBL" id="SPF36439.1"/>
    </source>
</evidence>
<evidence type="ECO:0000259" key="8">
    <source>
        <dbReference type="Pfam" id="PF04613"/>
    </source>
</evidence>
<keyword evidence="5 7" id="KW-0443">Lipid metabolism</keyword>
<dbReference type="GO" id="GO:0009245">
    <property type="term" value="P:lipid A biosynthetic process"/>
    <property type="evidence" value="ECO:0007669"/>
    <property type="project" value="UniProtKB-UniRule"/>
</dbReference>
<dbReference type="GO" id="GO:0016410">
    <property type="term" value="F:N-acyltransferase activity"/>
    <property type="evidence" value="ECO:0007669"/>
    <property type="project" value="InterPro"/>
</dbReference>
<keyword evidence="4 7" id="KW-0677">Repeat</keyword>
<evidence type="ECO:0000256" key="7">
    <source>
        <dbReference type="HAMAP-Rule" id="MF_00523"/>
    </source>
</evidence>
<comment type="similarity">
    <text evidence="7">Belongs to the transferase hexapeptide repeat family. LpxD subfamily.</text>
</comment>
<dbReference type="InterPro" id="IPR001451">
    <property type="entry name" value="Hexapep"/>
</dbReference>
<comment type="pathway">
    <text evidence="7">Bacterial outer membrane biogenesis; LPS lipid A biosynthesis.</text>
</comment>
<comment type="function">
    <text evidence="7">Catalyzes the N-acylation of UDP-3-O-acylglucosamine using 3-hydroxyacyl-ACP as the acyl donor. Is involved in the biosynthesis of lipid A, a phosphorylated glycolipid that anchors the lipopolysaccharide to the outer membrane of the cell.</text>
</comment>
<dbReference type="Pfam" id="PF00132">
    <property type="entry name" value="Hexapep"/>
    <property type="match status" value="2"/>
</dbReference>
<keyword evidence="3 7" id="KW-0808">Transferase</keyword>
<keyword evidence="2 7" id="KW-0441">Lipid A biosynthesis</keyword>
<dbReference type="NCBIfam" id="TIGR01853">
    <property type="entry name" value="lipid_A_lpxD"/>
    <property type="match status" value="1"/>
</dbReference>